<gene>
    <name evidence="2" type="ORF">EJN90_08605</name>
</gene>
<dbReference type="SUPFAM" id="SSF53335">
    <property type="entry name" value="S-adenosyl-L-methionine-dependent methyltransferases"/>
    <property type="match status" value="1"/>
</dbReference>
<dbReference type="AlphaFoldDB" id="A0A3Q9BMF8"/>
<feature type="domain" description="Methyltransferase type 12" evidence="1">
    <location>
        <begin position="43"/>
        <end position="137"/>
    </location>
</feature>
<keyword evidence="3" id="KW-1185">Reference proteome</keyword>
<evidence type="ECO:0000259" key="1">
    <source>
        <dbReference type="Pfam" id="PF08242"/>
    </source>
</evidence>
<dbReference type="EMBL" id="CP034465">
    <property type="protein sequence ID" value="AZP04689.1"/>
    <property type="molecule type" value="Genomic_DNA"/>
</dbReference>
<accession>A0A3Q9BMF8</accession>
<sequence>MGNTDIFEKMASRYDTEERINIARKSADAIRSYLENSKDKQAMDFGCGTGLVGINLLEEFESILFVDSSQNMIHQMDRKIKDFEIKNASTLYFDFEKEISIDVRADYIFMSQVLLHIKDTAHILSRLYEILNEDGHLIIVDFDKNDKIVSSLVHNGFDQEKLAIRMREIGFTETQSKTFYNGTNIFMNQDASMFVIDAKK</sequence>
<evidence type="ECO:0000313" key="2">
    <source>
        <dbReference type="EMBL" id="AZP04689.1"/>
    </source>
</evidence>
<proteinExistence type="predicted"/>
<dbReference type="RefSeq" id="WP_126110344.1">
    <property type="nucleotide sequence ID" value="NZ_CP034465.1"/>
</dbReference>
<dbReference type="InterPro" id="IPR029063">
    <property type="entry name" value="SAM-dependent_MTases_sf"/>
</dbReference>
<protein>
    <submittedName>
        <fullName evidence="2">Class I SAM-dependent methyltransferase</fullName>
    </submittedName>
</protein>
<dbReference type="KEGG" id="jeh:EJN90_08605"/>
<keyword evidence="2" id="KW-0808">Transferase</keyword>
<organism evidence="2 3">
    <name type="scientific">Jeotgalibaca ciconiae</name>
    <dbReference type="NCBI Taxonomy" id="2496265"/>
    <lineage>
        <taxon>Bacteria</taxon>
        <taxon>Bacillati</taxon>
        <taxon>Bacillota</taxon>
        <taxon>Bacilli</taxon>
        <taxon>Lactobacillales</taxon>
        <taxon>Carnobacteriaceae</taxon>
        <taxon>Jeotgalibaca</taxon>
    </lineage>
</organism>
<name>A0A3Q9BMF8_9LACT</name>
<dbReference type="GO" id="GO:0008168">
    <property type="term" value="F:methyltransferase activity"/>
    <property type="evidence" value="ECO:0007669"/>
    <property type="project" value="UniProtKB-KW"/>
</dbReference>
<dbReference type="Pfam" id="PF08242">
    <property type="entry name" value="Methyltransf_12"/>
    <property type="match status" value="1"/>
</dbReference>
<dbReference type="Proteomes" id="UP000273326">
    <property type="component" value="Chromosome"/>
</dbReference>
<dbReference type="CDD" id="cd02440">
    <property type="entry name" value="AdoMet_MTases"/>
    <property type="match status" value="1"/>
</dbReference>
<evidence type="ECO:0000313" key="3">
    <source>
        <dbReference type="Proteomes" id="UP000273326"/>
    </source>
</evidence>
<keyword evidence="2" id="KW-0489">Methyltransferase</keyword>
<dbReference type="InterPro" id="IPR013217">
    <property type="entry name" value="Methyltransf_12"/>
</dbReference>
<reference evidence="3" key="1">
    <citation type="submission" date="2018-12" db="EMBL/GenBank/DDBJ databases">
        <title>Complete genome sequencing of Jeotgalibaca sp. H21T32.</title>
        <authorList>
            <person name="Bae J.-W."/>
            <person name="Lee S.-Y."/>
        </authorList>
    </citation>
    <scope>NUCLEOTIDE SEQUENCE [LARGE SCALE GENOMIC DNA]</scope>
    <source>
        <strain evidence="3">H21T32</strain>
    </source>
</reference>
<dbReference type="OrthoDB" id="9791837at2"/>
<dbReference type="GO" id="GO:0032259">
    <property type="term" value="P:methylation"/>
    <property type="evidence" value="ECO:0007669"/>
    <property type="project" value="UniProtKB-KW"/>
</dbReference>
<dbReference type="PANTHER" id="PTHR43861">
    <property type="entry name" value="TRANS-ACONITATE 2-METHYLTRANSFERASE-RELATED"/>
    <property type="match status" value="1"/>
</dbReference>
<dbReference type="Gene3D" id="3.40.50.150">
    <property type="entry name" value="Vaccinia Virus protein VP39"/>
    <property type="match status" value="1"/>
</dbReference>